<evidence type="ECO:0000313" key="4">
    <source>
        <dbReference type="Proteomes" id="UP000567179"/>
    </source>
</evidence>
<keyword evidence="2" id="KW-1133">Transmembrane helix</keyword>
<feature type="transmembrane region" description="Helical" evidence="2">
    <location>
        <begin position="12"/>
        <end position="32"/>
    </location>
</feature>
<keyword evidence="2" id="KW-0812">Transmembrane</keyword>
<name>A0A8H5B2D9_9AGAR</name>
<keyword evidence="4" id="KW-1185">Reference proteome</keyword>
<evidence type="ECO:0000256" key="2">
    <source>
        <dbReference type="SAM" id="Phobius"/>
    </source>
</evidence>
<comment type="caution">
    <text evidence="3">The sequence shown here is derived from an EMBL/GenBank/DDBJ whole genome shotgun (WGS) entry which is preliminary data.</text>
</comment>
<gene>
    <name evidence="3" type="ORF">D9619_007197</name>
</gene>
<feature type="compositionally biased region" description="Polar residues" evidence="1">
    <location>
        <begin position="200"/>
        <end position="212"/>
    </location>
</feature>
<protein>
    <submittedName>
        <fullName evidence="3">Uncharacterized protein</fullName>
    </submittedName>
</protein>
<accession>A0A8H5B2D9</accession>
<dbReference type="Proteomes" id="UP000567179">
    <property type="component" value="Unassembled WGS sequence"/>
</dbReference>
<organism evidence="3 4">
    <name type="scientific">Psilocybe cf. subviscida</name>
    <dbReference type="NCBI Taxonomy" id="2480587"/>
    <lineage>
        <taxon>Eukaryota</taxon>
        <taxon>Fungi</taxon>
        <taxon>Dikarya</taxon>
        <taxon>Basidiomycota</taxon>
        <taxon>Agaricomycotina</taxon>
        <taxon>Agaricomycetes</taxon>
        <taxon>Agaricomycetidae</taxon>
        <taxon>Agaricales</taxon>
        <taxon>Agaricineae</taxon>
        <taxon>Strophariaceae</taxon>
        <taxon>Psilocybe</taxon>
    </lineage>
</organism>
<dbReference type="EMBL" id="JAACJJ010000043">
    <property type="protein sequence ID" value="KAF5315273.1"/>
    <property type="molecule type" value="Genomic_DNA"/>
</dbReference>
<reference evidence="3 4" key="1">
    <citation type="journal article" date="2020" name="ISME J.">
        <title>Uncovering the hidden diversity of litter-decomposition mechanisms in mushroom-forming fungi.</title>
        <authorList>
            <person name="Floudas D."/>
            <person name="Bentzer J."/>
            <person name="Ahren D."/>
            <person name="Johansson T."/>
            <person name="Persson P."/>
            <person name="Tunlid A."/>
        </authorList>
    </citation>
    <scope>NUCLEOTIDE SEQUENCE [LARGE SCALE GENOMIC DNA]</scope>
    <source>
        <strain evidence="3 4">CBS 101986</strain>
    </source>
</reference>
<keyword evidence="2" id="KW-0472">Membrane</keyword>
<sequence length="318" mass="35138">MLATPSSSTSSAWSLVIAILIAPFLRLDILIIQKAVTKPILRVGRLEEIKLRRTHWRGRRWWNWGTILPLSAQPIFVKRKYRGITEPSSSSSSSWDRLININNIIDPDFQSADGGLSILATRPPPSRFLNLIGIDSEAYSIAYVTRARCSDVRTRMLRFERTVFDAWGVSGARRARRAANAHPNADTAMAEPAHTPPSPGVTSTTAATSEQRANYGQEAARMQDDLAVFGLEPSTASAPALAAGGWGGCRWRTGRTSGVSPSPYLLRGKTVIVRTKMRVAQTRWWEGVLSEGTTRVQPLLQYVSLVSSLVCLFMFARK</sequence>
<evidence type="ECO:0000256" key="1">
    <source>
        <dbReference type="SAM" id="MobiDB-lite"/>
    </source>
</evidence>
<proteinExistence type="predicted"/>
<feature type="region of interest" description="Disordered" evidence="1">
    <location>
        <begin position="177"/>
        <end position="212"/>
    </location>
</feature>
<dbReference type="AlphaFoldDB" id="A0A8H5B2D9"/>
<evidence type="ECO:0000313" key="3">
    <source>
        <dbReference type="EMBL" id="KAF5315273.1"/>
    </source>
</evidence>